<dbReference type="AlphaFoldDB" id="A0A2T0RFF5"/>
<evidence type="ECO:0000313" key="1">
    <source>
        <dbReference type="EMBL" id="PRY19903.1"/>
    </source>
</evidence>
<reference evidence="1 2" key="1">
    <citation type="submission" date="2018-03" db="EMBL/GenBank/DDBJ databases">
        <title>Genomic Encyclopedia of Archaeal and Bacterial Type Strains, Phase II (KMG-II): from individual species to whole genera.</title>
        <authorList>
            <person name="Goeker M."/>
        </authorList>
    </citation>
    <scope>NUCLEOTIDE SEQUENCE [LARGE SCALE GENOMIC DNA]</scope>
    <source>
        <strain evidence="1 2">DSM 45348</strain>
    </source>
</reference>
<gene>
    <name evidence="1" type="ORF">CLV70_12728</name>
</gene>
<organism evidence="1 2">
    <name type="scientific">Pseudosporangium ferrugineum</name>
    <dbReference type="NCBI Taxonomy" id="439699"/>
    <lineage>
        <taxon>Bacteria</taxon>
        <taxon>Bacillati</taxon>
        <taxon>Actinomycetota</taxon>
        <taxon>Actinomycetes</taxon>
        <taxon>Micromonosporales</taxon>
        <taxon>Micromonosporaceae</taxon>
        <taxon>Pseudosporangium</taxon>
    </lineage>
</organism>
<dbReference type="EMBL" id="PVZG01000027">
    <property type="protein sequence ID" value="PRY19903.1"/>
    <property type="molecule type" value="Genomic_DNA"/>
</dbReference>
<evidence type="ECO:0000313" key="2">
    <source>
        <dbReference type="Proteomes" id="UP000239209"/>
    </source>
</evidence>
<comment type="caution">
    <text evidence="1">The sequence shown here is derived from an EMBL/GenBank/DDBJ whole genome shotgun (WGS) entry which is preliminary data.</text>
</comment>
<sequence length="132" mass="14145">MQRVREIAGVTVLMFDRRSFDGAVRVDRLAPSGGPGSPDVHLPQSSLFRYSLNDVGDEALPHINAQAAVLPESMVLAVERLSATAVSTDGMVAAQDMLTAEVERWGATSTRCVIEAETPMTNLRAGEPGMFT</sequence>
<keyword evidence="2" id="KW-1185">Reference proteome</keyword>
<protein>
    <submittedName>
        <fullName evidence="1">Uncharacterized protein</fullName>
    </submittedName>
</protein>
<proteinExistence type="predicted"/>
<accession>A0A2T0RFF5</accession>
<dbReference type="Proteomes" id="UP000239209">
    <property type="component" value="Unassembled WGS sequence"/>
</dbReference>
<name>A0A2T0RFF5_9ACTN</name>